<keyword evidence="3" id="KW-1185">Reference proteome</keyword>
<evidence type="ECO:0000313" key="2">
    <source>
        <dbReference type="EMBL" id="MPC75342.1"/>
    </source>
</evidence>
<sequence>MKEEDMAKMRELTTEVREKNEARSEDNNKFFGNLKALPYQASRQAFEYTSTSRGQNAHAHHTAAARLPLLNLPPKYPAMLPSVAKKTRKSLTLEVKLDIIHRHERREN</sequence>
<protein>
    <submittedName>
        <fullName evidence="2">Uncharacterized protein</fullName>
    </submittedName>
</protein>
<organism evidence="2 3">
    <name type="scientific">Portunus trituberculatus</name>
    <name type="common">Swimming crab</name>
    <name type="synonym">Neptunus trituberculatus</name>
    <dbReference type="NCBI Taxonomy" id="210409"/>
    <lineage>
        <taxon>Eukaryota</taxon>
        <taxon>Metazoa</taxon>
        <taxon>Ecdysozoa</taxon>
        <taxon>Arthropoda</taxon>
        <taxon>Crustacea</taxon>
        <taxon>Multicrustacea</taxon>
        <taxon>Malacostraca</taxon>
        <taxon>Eumalacostraca</taxon>
        <taxon>Eucarida</taxon>
        <taxon>Decapoda</taxon>
        <taxon>Pleocyemata</taxon>
        <taxon>Brachyura</taxon>
        <taxon>Eubrachyura</taxon>
        <taxon>Portunoidea</taxon>
        <taxon>Portunidae</taxon>
        <taxon>Portuninae</taxon>
        <taxon>Portunus</taxon>
    </lineage>
</organism>
<dbReference type="AlphaFoldDB" id="A0A5B7HVB7"/>
<evidence type="ECO:0000256" key="1">
    <source>
        <dbReference type="SAM" id="MobiDB-lite"/>
    </source>
</evidence>
<gene>
    <name evidence="2" type="ORF">E2C01_069728</name>
</gene>
<dbReference type="EMBL" id="VSRR010040905">
    <property type="protein sequence ID" value="MPC75342.1"/>
    <property type="molecule type" value="Genomic_DNA"/>
</dbReference>
<name>A0A5B7HVB7_PORTR</name>
<proteinExistence type="predicted"/>
<reference evidence="2 3" key="1">
    <citation type="submission" date="2019-05" db="EMBL/GenBank/DDBJ databases">
        <title>Another draft genome of Portunus trituberculatus and its Hox gene families provides insights of decapod evolution.</title>
        <authorList>
            <person name="Jeong J.-H."/>
            <person name="Song I."/>
            <person name="Kim S."/>
            <person name="Choi T."/>
            <person name="Kim D."/>
            <person name="Ryu S."/>
            <person name="Kim W."/>
        </authorList>
    </citation>
    <scope>NUCLEOTIDE SEQUENCE [LARGE SCALE GENOMIC DNA]</scope>
    <source>
        <tissue evidence="2">Muscle</tissue>
    </source>
</reference>
<dbReference type="Proteomes" id="UP000324222">
    <property type="component" value="Unassembled WGS sequence"/>
</dbReference>
<comment type="caution">
    <text evidence="2">The sequence shown here is derived from an EMBL/GenBank/DDBJ whole genome shotgun (WGS) entry which is preliminary data.</text>
</comment>
<feature type="region of interest" description="Disordered" evidence="1">
    <location>
        <begin position="1"/>
        <end position="27"/>
    </location>
</feature>
<accession>A0A5B7HVB7</accession>
<evidence type="ECO:0000313" key="3">
    <source>
        <dbReference type="Proteomes" id="UP000324222"/>
    </source>
</evidence>